<reference evidence="1 2" key="1">
    <citation type="submission" date="2017-10" db="EMBL/GenBank/DDBJ databases">
        <title>The draft genome sequence of Williamsia sp. BULT 1.1 isolated from the semi-arid grassland soils from South Africa.</title>
        <authorList>
            <person name="Kabwe M.H."/>
            <person name="Govender N."/>
            <person name="Mutseka Lunga P."/>
            <person name="Vikram S."/>
            <person name="Makhalanyane T.P."/>
        </authorList>
    </citation>
    <scope>NUCLEOTIDE SEQUENCE [LARGE SCALE GENOMIC DNA]</scope>
    <source>
        <strain evidence="1 2">BULT 1.1</strain>
    </source>
</reference>
<dbReference type="Pfam" id="PF08922">
    <property type="entry name" value="DUF1905"/>
    <property type="match status" value="1"/>
</dbReference>
<dbReference type="SUPFAM" id="SSF141694">
    <property type="entry name" value="AF2212/PG0164-like"/>
    <property type="match status" value="1"/>
</dbReference>
<dbReference type="AlphaFoldDB" id="A0A2G3PI00"/>
<proteinExistence type="predicted"/>
<protein>
    <recommendedName>
        <fullName evidence="3">DUF1905 domain-containing protein</fullName>
    </recommendedName>
</protein>
<dbReference type="EMBL" id="PEBD01000010">
    <property type="protein sequence ID" value="PHV65441.1"/>
    <property type="molecule type" value="Genomic_DNA"/>
</dbReference>
<dbReference type="Gene3D" id="2.40.30.100">
    <property type="entry name" value="AF2212/PG0164-like"/>
    <property type="match status" value="1"/>
</dbReference>
<accession>A0A2G3PI00</accession>
<sequence length="96" mass="10492">MIITFDAEIWTAPEMGAWHFVSLPADSADEIRATVEPGPGFGSIRVCVSIDEIDWQTSIFPDSKRGTYVLPMKKAVRRAVGAAEGDVVTVTVQIIR</sequence>
<dbReference type="RefSeq" id="WP_099383830.1">
    <property type="nucleotide sequence ID" value="NZ_PEBD01000010.1"/>
</dbReference>
<gene>
    <name evidence="1" type="ORF">CSW57_16870</name>
</gene>
<comment type="caution">
    <text evidence="1">The sequence shown here is derived from an EMBL/GenBank/DDBJ whole genome shotgun (WGS) entry which is preliminary data.</text>
</comment>
<dbReference type="InterPro" id="IPR037079">
    <property type="entry name" value="AF2212/PG0164-like_sf"/>
</dbReference>
<evidence type="ECO:0000313" key="1">
    <source>
        <dbReference type="EMBL" id="PHV65441.1"/>
    </source>
</evidence>
<dbReference type="InterPro" id="IPR015018">
    <property type="entry name" value="DUF1905"/>
</dbReference>
<dbReference type="Proteomes" id="UP000225108">
    <property type="component" value="Unassembled WGS sequence"/>
</dbReference>
<evidence type="ECO:0008006" key="3">
    <source>
        <dbReference type="Google" id="ProtNLM"/>
    </source>
</evidence>
<name>A0A2G3PI00_WILMA</name>
<organism evidence="1 2">
    <name type="scientific">Williamsia marianensis</name>
    <dbReference type="NCBI Taxonomy" id="85044"/>
    <lineage>
        <taxon>Bacteria</taxon>
        <taxon>Bacillati</taxon>
        <taxon>Actinomycetota</taxon>
        <taxon>Actinomycetes</taxon>
        <taxon>Mycobacteriales</taxon>
        <taxon>Nocardiaceae</taxon>
        <taxon>Williamsia</taxon>
    </lineage>
</organism>
<evidence type="ECO:0000313" key="2">
    <source>
        <dbReference type="Proteomes" id="UP000225108"/>
    </source>
</evidence>